<reference evidence="2 3" key="1">
    <citation type="submission" date="2019-11" db="EMBL/GenBank/DDBJ databases">
        <title>Genome sequences of 17 halophilic strains isolated from different environments.</title>
        <authorList>
            <person name="Furrow R.E."/>
        </authorList>
    </citation>
    <scope>NUCLEOTIDE SEQUENCE [LARGE SCALE GENOMIC DNA]</scope>
    <source>
        <strain evidence="2 3">22511_23_Filter</strain>
    </source>
</reference>
<sequence length="70" mass="8096">MKIIFIWKGVPMMVLLLLVVTMVYSTLMVYMLRNIGAKPAVPVIDRFKFQKRASLEESRKAYETSISVRS</sequence>
<dbReference type="AlphaFoldDB" id="A0A845DPL6"/>
<evidence type="ECO:0000313" key="2">
    <source>
        <dbReference type="EMBL" id="MYL19373.1"/>
    </source>
</evidence>
<feature type="transmembrane region" description="Helical" evidence="1">
    <location>
        <begin position="12"/>
        <end position="32"/>
    </location>
</feature>
<keyword evidence="1" id="KW-1133">Transmembrane helix</keyword>
<name>A0A845DPL6_9BACI</name>
<accession>A0A845DPL6</accession>
<organism evidence="2 3">
    <name type="scientific">Halobacillus litoralis</name>
    <dbReference type="NCBI Taxonomy" id="45668"/>
    <lineage>
        <taxon>Bacteria</taxon>
        <taxon>Bacillati</taxon>
        <taxon>Bacillota</taxon>
        <taxon>Bacilli</taxon>
        <taxon>Bacillales</taxon>
        <taxon>Bacillaceae</taxon>
        <taxon>Halobacillus</taxon>
    </lineage>
</organism>
<proteinExistence type="predicted"/>
<protein>
    <submittedName>
        <fullName evidence="2">Uncharacterized protein</fullName>
    </submittedName>
</protein>
<gene>
    <name evidence="2" type="ORF">GLW04_05680</name>
</gene>
<evidence type="ECO:0000313" key="3">
    <source>
        <dbReference type="Proteomes" id="UP000460949"/>
    </source>
</evidence>
<dbReference type="RefSeq" id="WP_160835767.1">
    <property type="nucleotide sequence ID" value="NZ_WMET01000001.1"/>
</dbReference>
<keyword evidence="1" id="KW-0812">Transmembrane</keyword>
<keyword evidence="1" id="KW-0472">Membrane</keyword>
<comment type="caution">
    <text evidence="2">The sequence shown here is derived from an EMBL/GenBank/DDBJ whole genome shotgun (WGS) entry which is preliminary data.</text>
</comment>
<dbReference type="EMBL" id="WMET01000001">
    <property type="protein sequence ID" value="MYL19373.1"/>
    <property type="molecule type" value="Genomic_DNA"/>
</dbReference>
<evidence type="ECO:0000256" key="1">
    <source>
        <dbReference type="SAM" id="Phobius"/>
    </source>
</evidence>
<dbReference type="Proteomes" id="UP000460949">
    <property type="component" value="Unassembled WGS sequence"/>
</dbReference>